<evidence type="ECO:0000313" key="2">
    <source>
        <dbReference type="Proteomes" id="UP000319627"/>
    </source>
</evidence>
<keyword evidence="2" id="KW-1185">Reference proteome</keyword>
<dbReference type="EMBL" id="VLKG01000011">
    <property type="protein sequence ID" value="TWH64216.1"/>
    <property type="molecule type" value="Genomic_DNA"/>
</dbReference>
<evidence type="ECO:0000313" key="1">
    <source>
        <dbReference type="EMBL" id="TWH64216.1"/>
    </source>
</evidence>
<reference evidence="1 2" key="1">
    <citation type="submission" date="2019-07" db="EMBL/GenBank/DDBJ databases">
        <title>Genomic Encyclopedia of Type Strains, Phase I: the one thousand microbial genomes (KMG-I) project.</title>
        <authorList>
            <person name="Kyrpides N."/>
        </authorList>
    </citation>
    <scope>NUCLEOTIDE SEQUENCE [LARGE SCALE GENOMIC DNA]</scope>
    <source>
        <strain evidence="1 2">DSM 375</strain>
    </source>
</reference>
<sequence length="311" mass="32429">MNAPSLKVSSQLTLLDVGMYILRLTAESTSEKKITGCLSLHPAPAGKGVIDFFPGEGVTRNTLAKASDVVIVRVKGGPASLLITEYQLDAAAHGRLRLQIEQVANKQGVVRKSLPTAAKAVETPSAPDAPTDAAGAISSALLSTLSKTASPAKSQAVQSLKLLGHISTRGDVVVEDAWLGAPDSKLRIEGFAIAWAKQPEEVSIAYLCRTSKTSDPSIGLDGQFVGSRQQAKPLTSIAFVLSGSKADDYELSGQVVFAGQAPQTIIPDQELSGPTGTEPLVAIYLSVNSKAAQVSPPASPWDTSNAAVFRT</sequence>
<dbReference type="AlphaFoldDB" id="A0A562I069"/>
<name>A0A562I069_9GAMM</name>
<protein>
    <submittedName>
        <fullName evidence="1">Uncharacterized protein</fullName>
    </submittedName>
</protein>
<comment type="caution">
    <text evidence="1">The sequence shown here is derived from an EMBL/GenBank/DDBJ whole genome shotgun (WGS) entry which is preliminary data.</text>
</comment>
<organism evidence="1 2">
    <name type="scientific">Azomonas agilis</name>
    <dbReference type="NCBI Taxonomy" id="116849"/>
    <lineage>
        <taxon>Bacteria</taxon>
        <taxon>Pseudomonadati</taxon>
        <taxon>Pseudomonadota</taxon>
        <taxon>Gammaproteobacteria</taxon>
        <taxon>Pseudomonadales</taxon>
        <taxon>Pseudomonadaceae</taxon>
        <taxon>Azomonas</taxon>
    </lineage>
</organism>
<dbReference type="Proteomes" id="UP000319627">
    <property type="component" value="Unassembled WGS sequence"/>
</dbReference>
<proteinExistence type="predicted"/>
<accession>A0A562I069</accession>
<gene>
    <name evidence="1" type="ORF">LX59_02623</name>
</gene>